<proteinExistence type="predicted"/>
<dbReference type="OrthoDB" id="3042358at2759"/>
<sequence length="109" mass="12518">MAEINAHCCFFFLFTRPSSPLFDGSNEHVLNLIKIIHTSLRSCAMYESVTLQMHWRTPQSKIDTLDRSLTNWIAAKQNLWFVPSTTVMFQSTNFQQYLEVTIGIGRSGT</sequence>
<keyword evidence="2" id="KW-1185">Reference proteome</keyword>
<evidence type="ECO:0000313" key="1">
    <source>
        <dbReference type="EMBL" id="KAF9073691.1"/>
    </source>
</evidence>
<dbReference type="EMBL" id="JADNRY010000016">
    <property type="protein sequence ID" value="KAF9073691.1"/>
    <property type="molecule type" value="Genomic_DNA"/>
</dbReference>
<dbReference type="AlphaFoldDB" id="A0A9P5Q273"/>
<protein>
    <submittedName>
        <fullName evidence="1">Uncharacterized protein</fullName>
    </submittedName>
</protein>
<comment type="caution">
    <text evidence="1">The sequence shown here is derived from an EMBL/GenBank/DDBJ whole genome shotgun (WGS) entry which is preliminary data.</text>
</comment>
<name>A0A9P5Q273_9AGAR</name>
<evidence type="ECO:0000313" key="2">
    <source>
        <dbReference type="Proteomes" id="UP000772434"/>
    </source>
</evidence>
<organism evidence="1 2">
    <name type="scientific">Rhodocollybia butyracea</name>
    <dbReference type="NCBI Taxonomy" id="206335"/>
    <lineage>
        <taxon>Eukaryota</taxon>
        <taxon>Fungi</taxon>
        <taxon>Dikarya</taxon>
        <taxon>Basidiomycota</taxon>
        <taxon>Agaricomycotina</taxon>
        <taxon>Agaricomycetes</taxon>
        <taxon>Agaricomycetidae</taxon>
        <taxon>Agaricales</taxon>
        <taxon>Marasmiineae</taxon>
        <taxon>Omphalotaceae</taxon>
        <taxon>Rhodocollybia</taxon>
    </lineage>
</organism>
<dbReference type="Proteomes" id="UP000772434">
    <property type="component" value="Unassembled WGS sequence"/>
</dbReference>
<gene>
    <name evidence="1" type="ORF">BDP27DRAFT_261259</name>
</gene>
<accession>A0A9P5Q273</accession>
<reference evidence="1" key="1">
    <citation type="submission" date="2020-11" db="EMBL/GenBank/DDBJ databases">
        <authorList>
            <consortium name="DOE Joint Genome Institute"/>
            <person name="Ahrendt S."/>
            <person name="Riley R."/>
            <person name="Andreopoulos W."/>
            <person name="Labutti K."/>
            <person name="Pangilinan J."/>
            <person name="Ruiz-Duenas F.J."/>
            <person name="Barrasa J.M."/>
            <person name="Sanchez-Garcia M."/>
            <person name="Camarero S."/>
            <person name="Miyauchi S."/>
            <person name="Serrano A."/>
            <person name="Linde D."/>
            <person name="Babiker R."/>
            <person name="Drula E."/>
            <person name="Ayuso-Fernandez I."/>
            <person name="Pacheco R."/>
            <person name="Padilla G."/>
            <person name="Ferreira P."/>
            <person name="Barriuso J."/>
            <person name="Kellner H."/>
            <person name="Castanera R."/>
            <person name="Alfaro M."/>
            <person name="Ramirez L."/>
            <person name="Pisabarro A.G."/>
            <person name="Kuo A."/>
            <person name="Tritt A."/>
            <person name="Lipzen A."/>
            <person name="He G."/>
            <person name="Yan M."/>
            <person name="Ng V."/>
            <person name="Cullen D."/>
            <person name="Martin F."/>
            <person name="Rosso M.-N."/>
            <person name="Henrissat B."/>
            <person name="Hibbett D."/>
            <person name="Martinez A.T."/>
            <person name="Grigoriev I.V."/>
        </authorList>
    </citation>
    <scope>NUCLEOTIDE SEQUENCE</scope>
    <source>
        <strain evidence="1">AH 40177</strain>
    </source>
</reference>